<dbReference type="OMA" id="TQVNCVY"/>
<dbReference type="PANTHER" id="PTHR31841">
    <property type="entry name" value="PROTEIN FAM72A-RELATED"/>
    <property type="match status" value="1"/>
</dbReference>
<name>A0A1X2HTA2_SYNRA</name>
<proteinExistence type="inferred from homology"/>
<comment type="similarity">
    <text evidence="1">Belongs to the FAM72 family.</text>
</comment>
<evidence type="ECO:0000313" key="3">
    <source>
        <dbReference type="Proteomes" id="UP000242180"/>
    </source>
</evidence>
<keyword evidence="3" id="KW-1185">Reference proteome</keyword>
<reference evidence="2 3" key="1">
    <citation type="submission" date="2016-07" db="EMBL/GenBank/DDBJ databases">
        <title>Pervasive Adenine N6-methylation of Active Genes in Fungi.</title>
        <authorList>
            <consortium name="DOE Joint Genome Institute"/>
            <person name="Mondo S.J."/>
            <person name="Dannebaum R.O."/>
            <person name="Kuo R.C."/>
            <person name="Labutti K."/>
            <person name="Haridas S."/>
            <person name="Kuo A."/>
            <person name="Salamov A."/>
            <person name="Ahrendt S.R."/>
            <person name="Lipzen A."/>
            <person name="Sullivan W."/>
            <person name="Andreopoulos W.B."/>
            <person name="Clum A."/>
            <person name="Lindquist E."/>
            <person name="Daum C."/>
            <person name="Ramamoorthy G.K."/>
            <person name="Gryganskyi A."/>
            <person name="Culley D."/>
            <person name="Magnuson J.K."/>
            <person name="James T.Y."/>
            <person name="O'Malley M.A."/>
            <person name="Stajich J.E."/>
            <person name="Spatafora J.W."/>
            <person name="Visel A."/>
            <person name="Grigoriev I.V."/>
        </authorList>
    </citation>
    <scope>NUCLEOTIDE SEQUENCE [LARGE SCALE GENOMIC DNA]</scope>
    <source>
        <strain evidence="2 3">NRRL 2496</strain>
    </source>
</reference>
<dbReference type="Proteomes" id="UP000242180">
    <property type="component" value="Unassembled WGS sequence"/>
</dbReference>
<organism evidence="2 3">
    <name type="scientific">Syncephalastrum racemosum</name>
    <name type="common">Filamentous fungus</name>
    <dbReference type="NCBI Taxonomy" id="13706"/>
    <lineage>
        <taxon>Eukaryota</taxon>
        <taxon>Fungi</taxon>
        <taxon>Fungi incertae sedis</taxon>
        <taxon>Mucoromycota</taxon>
        <taxon>Mucoromycotina</taxon>
        <taxon>Mucoromycetes</taxon>
        <taxon>Mucorales</taxon>
        <taxon>Syncephalastraceae</taxon>
        <taxon>Syncephalastrum</taxon>
    </lineage>
</organism>
<comment type="caution">
    <text evidence="2">The sequence shown here is derived from an EMBL/GenBank/DDBJ whole genome shotgun (WGS) entry which is preliminary data.</text>
</comment>
<dbReference type="InParanoid" id="A0A1X2HTA2"/>
<dbReference type="GO" id="GO:0005829">
    <property type="term" value="C:cytosol"/>
    <property type="evidence" value="ECO:0007669"/>
    <property type="project" value="TreeGrafter"/>
</dbReference>
<protein>
    <submittedName>
        <fullName evidence="2">FAM72 protein-domain-containing protein</fullName>
    </submittedName>
</protein>
<dbReference type="AlphaFoldDB" id="A0A1X2HTA2"/>
<dbReference type="InterPro" id="IPR026768">
    <property type="entry name" value="YPEH2ZP"/>
</dbReference>
<gene>
    <name evidence="2" type="ORF">BCR43DRAFT_431795</name>
</gene>
<dbReference type="PANTHER" id="PTHR31841:SF1">
    <property type="entry name" value="PROTEIN FAM72A-RELATED"/>
    <property type="match status" value="1"/>
</dbReference>
<sequence>MRTPRTSQTNIRQVVADYQRVTQTGNEYDRKQVYQVRCGHCDCGITNRGMNAVLLSDRAIQLFSTDLMPNTLGFVHGDYCAASCSCRVRDTACLKCGNVVGYHVNVPCKTCLSQPNNGHYWMFRSADVRPLPLSCQSKLSHVTFLCSVRVC</sequence>
<dbReference type="OrthoDB" id="2526683at2759"/>
<dbReference type="Pfam" id="PF14976">
    <property type="entry name" value="YPEH2ZP"/>
    <property type="match status" value="1"/>
</dbReference>
<evidence type="ECO:0000313" key="2">
    <source>
        <dbReference type="EMBL" id="ORZ02825.1"/>
    </source>
</evidence>
<dbReference type="EMBL" id="MCGN01000001">
    <property type="protein sequence ID" value="ORZ02825.1"/>
    <property type="molecule type" value="Genomic_DNA"/>
</dbReference>
<evidence type="ECO:0000256" key="1">
    <source>
        <dbReference type="ARBA" id="ARBA00006888"/>
    </source>
</evidence>
<accession>A0A1X2HTA2</accession>